<dbReference type="RefSeq" id="WP_380704324.1">
    <property type="nucleotide sequence ID" value="NZ_JBHSAP010000009.1"/>
</dbReference>
<feature type="compositionally biased region" description="Pro residues" evidence="1">
    <location>
        <begin position="207"/>
        <end position="216"/>
    </location>
</feature>
<sequence>MNGLKQPVTYLALGDSLTEGIGADGPDRHLVAQVFDYLRKTEQCRVQNWGISGLTSRELFELLQTPALMKLLPRVSHITITTGGCDFIEWFEEGANLMGLVKTMRRVRNQAEKILSLVRKSNPDGDVQMLGFYLPIPAYELGLAMASRAVQTMNLSYSELCRKYEVQLVNPFEHFLHRKDYFADDVHPNQQGYDELARLFLSTVPEKSPPPEPTPSPQESMA</sequence>
<accession>A0ABV8JED0</accession>
<dbReference type="GO" id="GO:0016787">
    <property type="term" value="F:hydrolase activity"/>
    <property type="evidence" value="ECO:0007669"/>
    <property type="project" value="UniProtKB-KW"/>
</dbReference>
<proteinExistence type="predicted"/>
<dbReference type="PANTHER" id="PTHR30383:SF5">
    <property type="entry name" value="SGNH HYDROLASE-TYPE ESTERASE DOMAIN-CONTAINING PROTEIN"/>
    <property type="match status" value="1"/>
</dbReference>
<feature type="region of interest" description="Disordered" evidence="1">
    <location>
        <begin position="203"/>
        <end position="222"/>
    </location>
</feature>
<gene>
    <name evidence="3" type="ORF">ACFOUO_08950</name>
</gene>
<dbReference type="PANTHER" id="PTHR30383">
    <property type="entry name" value="THIOESTERASE 1/PROTEASE 1/LYSOPHOSPHOLIPASE L1"/>
    <property type="match status" value="1"/>
</dbReference>
<dbReference type="SUPFAM" id="SSF52266">
    <property type="entry name" value="SGNH hydrolase"/>
    <property type="match status" value="1"/>
</dbReference>
<dbReference type="EMBL" id="JBHSAP010000009">
    <property type="protein sequence ID" value="MFC4076939.1"/>
    <property type="molecule type" value="Genomic_DNA"/>
</dbReference>
<evidence type="ECO:0000259" key="2">
    <source>
        <dbReference type="Pfam" id="PF13472"/>
    </source>
</evidence>
<evidence type="ECO:0000313" key="4">
    <source>
        <dbReference type="Proteomes" id="UP001595843"/>
    </source>
</evidence>
<comment type="caution">
    <text evidence="3">The sequence shown here is derived from an EMBL/GenBank/DDBJ whole genome shotgun (WGS) entry which is preliminary data.</text>
</comment>
<feature type="domain" description="SGNH hydrolase-type esterase" evidence="2">
    <location>
        <begin position="12"/>
        <end position="194"/>
    </location>
</feature>
<keyword evidence="3" id="KW-0378">Hydrolase</keyword>
<dbReference type="InterPro" id="IPR051532">
    <property type="entry name" value="Ester_Hydrolysis_Enzymes"/>
</dbReference>
<dbReference type="InterPro" id="IPR013830">
    <property type="entry name" value="SGNH_hydro"/>
</dbReference>
<protein>
    <submittedName>
        <fullName evidence="3">SGNH/GDSL hydrolase family protein</fullName>
    </submittedName>
</protein>
<dbReference type="Proteomes" id="UP001595843">
    <property type="component" value="Unassembled WGS sequence"/>
</dbReference>
<keyword evidence="4" id="KW-1185">Reference proteome</keyword>
<dbReference type="InterPro" id="IPR036514">
    <property type="entry name" value="SGNH_hydro_sf"/>
</dbReference>
<dbReference type="Gene3D" id="3.40.50.1110">
    <property type="entry name" value="SGNH hydrolase"/>
    <property type="match status" value="1"/>
</dbReference>
<organism evidence="3 4">
    <name type="scientific">Salinithrix halophila</name>
    <dbReference type="NCBI Taxonomy" id="1485204"/>
    <lineage>
        <taxon>Bacteria</taxon>
        <taxon>Bacillati</taxon>
        <taxon>Bacillota</taxon>
        <taxon>Bacilli</taxon>
        <taxon>Bacillales</taxon>
        <taxon>Thermoactinomycetaceae</taxon>
        <taxon>Salinithrix</taxon>
    </lineage>
</organism>
<evidence type="ECO:0000313" key="3">
    <source>
        <dbReference type="EMBL" id="MFC4076939.1"/>
    </source>
</evidence>
<dbReference type="Pfam" id="PF13472">
    <property type="entry name" value="Lipase_GDSL_2"/>
    <property type="match status" value="1"/>
</dbReference>
<reference evidence="4" key="1">
    <citation type="journal article" date="2019" name="Int. J. Syst. Evol. Microbiol.">
        <title>The Global Catalogue of Microorganisms (GCM) 10K type strain sequencing project: providing services to taxonomists for standard genome sequencing and annotation.</title>
        <authorList>
            <consortium name="The Broad Institute Genomics Platform"/>
            <consortium name="The Broad Institute Genome Sequencing Center for Infectious Disease"/>
            <person name="Wu L."/>
            <person name="Ma J."/>
        </authorList>
    </citation>
    <scope>NUCLEOTIDE SEQUENCE [LARGE SCALE GENOMIC DNA]</scope>
    <source>
        <strain evidence="4">IBRC-M 10813</strain>
    </source>
</reference>
<evidence type="ECO:0000256" key="1">
    <source>
        <dbReference type="SAM" id="MobiDB-lite"/>
    </source>
</evidence>
<name>A0ABV8JED0_9BACL</name>